<keyword evidence="2" id="KW-0812">Transmembrane</keyword>
<evidence type="ECO:0000313" key="3">
    <source>
        <dbReference type="EMBL" id="QNR25807.1"/>
    </source>
</evidence>
<evidence type="ECO:0000256" key="1">
    <source>
        <dbReference type="SAM" id="Coils"/>
    </source>
</evidence>
<feature type="coiled-coil region" evidence="1">
    <location>
        <begin position="57"/>
        <end position="126"/>
    </location>
</feature>
<dbReference type="EMBL" id="CP060139">
    <property type="protein sequence ID" value="QNR25807.1"/>
    <property type="molecule type" value="Genomic_DNA"/>
</dbReference>
<feature type="transmembrane region" description="Helical" evidence="2">
    <location>
        <begin position="35"/>
        <end position="55"/>
    </location>
</feature>
<evidence type="ECO:0000256" key="2">
    <source>
        <dbReference type="SAM" id="Phobius"/>
    </source>
</evidence>
<evidence type="ECO:0000313" key="4">
    <source>
        <dbReference type="Proteomes" id="UP000516305"/>
    </source>
</evidence>
<keyword evidence="1" id="KW-0175">Coiled coil</keyword>
<sequence>MDRKRMETLVLIVGTLVVAAALTVYFVMGDHPNKALYANVIIAVGFLFFIAYNTITTSGLQKEIKELREQLEATKKELEDKRSEIAQLQQNLNDKDEELNQKNGEISKLESDLQSLQKEFDALKSEQEASE</sequence>
<accession>A0A7H0VJA9</accession>
<dbReference type="Proteomes" id="UP000516305">
    <property type="component" value="Chromosome"/>
</dbReference>
<dbReference type="AlphaFoldDB" id="A0A7H0VJA9"/>
<protein>
    <submittedName>
        <fullName evidence="3">DUF948 domain-containing protein</fullName>
    </submittedName>
</protein>
<feature type="transmembrane region" description="Helical" evidence="2">
    <location>
        <begin position="9"/>
        <end position="29"/>
    </location>
</feature>
<dbReference type="KEGG" id="chyd:H4K34_08175"/>
<reference evidence="3 4" key="1">
    <citation type="submission" date="2020-08" db="EMBL/GenBank/DDBJ databases">
        <title>Croceimicrobium hydrocarbonivorans gen. nov., sp. nov., a novel marine bacterium isolated from a bacterial consortium that degrades polyethylene terephthalate.</title>
        <authorList>
            <person name="Liu R."/>
        </authorList>
    </citation>
    <scope>NUCLEOTIDE SEQUENCE [LARGE SCALE GENOMIC DNA]</scope>
    <source>
        <strain evidence="3 4">A20-9</strain>
    </source>
</reference>
<dbReference type="RefSeq" id="WP_210760332.1">
    <property type="nucleotide sequence ID" value="NZ_CP060139.1"/>
</dbReference>
<name>A0A7H0VJA9_9FLAO</name>
<keyword evidence="2" id="KW-1133">Transmembrane helix</keyword>
<keyword evidence="2" id="KW-0472">Membrane</keyword>
<dbReference type="Gene3D" id="1.10.287.1490">
    <property type="match status" value="1"/>
</dbReference>
<keyword evidence="4" id="KW-1185">Reference proteome</keyword>
<proteinExistence type="predicted"/>
<organism evidence="3 4">
    <name type="scientific">Croceimicrobium hydrocarbonivorans</name>
    <dbReference type="NCBI Taxonomy" id="2761580"/>
    <lineage>
        <taxon>Bacteria</taxon>
        <taxon>Pseudomonadati</taxon>
        <taxon>Bacteroidota</taxon>
        <taxon>Flavobacteriia</taxon>
        <taxon>Flavobacteriales</taxon>
        <taxon>Owenweeksiaceae</taxon>
        <taxon>Croceimicrobium</taxon>
    </lineage>
</organism>
<gene>
    <name evidence="3" type="ORF">H4K34_08175</name>
</gene>